<dbReference type="InterPro" id="IPR036097">
    <property type="entry name" value="HisK_dim/P_sf"/>
</dbReference>
<dbReference type="Pfam" id="PF08447">
    <property type="entry name" value="PAS_3"/>
    <property type="match status" value="1"/>
</dbReference>
<dbReference type="Gene3D" id="3.30.450.20">
    <property type="entry name" value="PAS domain"/>
    <property type="match status" value="1"/>
</dbReference>
<dbReference type="Pfam" id="PF00512">
    <property type="entry name" value="HisKA"/>
    <property type="match status" value="1"/>
</dbReference>
<gene>
    <name evidence="9" type="ORF">LOC71_11410</name>
</gene>
<feature type="transmembrane region" description="Helical" evidence="6">
    <location>
        <begin position="151"/>
        <end position="171"/>
    </location>
</feature>
<dbReference type="PROSITE" id="PS50113">
    <property type="entry name" value="PAC"/>
    <property type="match status" value="1"/>
</dbReference>
<dbReference type="InterPro" id="IPR052162">
    <property type="entry name" value="Sensor_kinase/Photoreceptor"/>
</dbReference>
<keyword evidence="5" id="KW-0418">Kinase</keyword>
<dbReference type="SMART" id="SM00387">
    <property type="entry name" value="HATPase_c"/>
    <property type="match status" value="1"/>
</dbReference>
<evidence type="ECO:0000256" key="3">
    <source>
        <dbReference type="ARBA" id="ARBA00022553"/>
    </source>
</evidence>
<comment type="caution">
    <text evidence="9">The sequence shown here is derived from an EMBL/GenBank/DDBJ whole genome shotgun (WGS) entry which is preliminary data.</text>
</comment>
<dbReference type="EMBL" id="JAJKFW010000022">
    <property type="protein sequence ID" value="MCC9642885.1"/>
    <property type="molecule type" value="Genomic_DNA"/>
</dbReference>
<dbReference type="InterPro" id="IPR003594">
    <property type="entry name" value="HATPase_dom"/>
</dbReference>
<dbReference type="PRINTS" id="PR00344">
    <property type="entry name" value="BCTRLSENSOR"/>
</dbReference>
<dbReference type="SMART" id="SM00388">
    <property type="entry name" value="HisKA"/>
    <property type="match status" value="1"/>
</dbReference>
<evidence type="ECO:0000259" key="7">
    <source>
        <dbReference type="PROSITE" id="PS50109"/>
    </source>
</evidence>
<dbReference type="Gene3D" id="3.30.565.10">
    <property type="entry name" value="Histidine kinase-like ATPase, C-terminal domain"/>
    <property type="match status" value="1"/>
</dbReference>
<dbReference type="PROSITE" id="PS50109">
    <property type="entry name" value="HIS_KIN"/>
    <property type="match status" value="1"/>
</dbReference>
<accession>A0ABS8NH62</accession>
<dbReference type="RefSeq" id="WP_230273833.1">
    <property type="nucleotide sequence ID" value="NZ_JAJKFW010000022.1"/>
</dbReference>
<keyword evidence="6" id="KW-0472">Membrane</keyword>
<proteinExistence type="predicted"/>
<organism evidence="9 10">
    <name type="scientific">Rhodopirellula halodulae</name>
    <dbReference type="NCBI Taxonomy" id="2894198"/>
    <lineage>
        <taxon>Bacteria</taxon>
        <taxon>Pseudomonadati</taxon>
        <taxon>Planctomycetota</taxon>
        <taxon>Planctomycetia</taxon>
        <taxon>Pirellulales</taxon>
        <taxon>Pirellulaceae</taxon>
        <taxon>Rhodopirellula</taxon>
    </lineage>
</organism>
<dbReference type="SUPFAM" id="SSF55785">
    <property type="entry name" value="PYP-like sensor domain (PAS domain)"/>
    <property type="match status" value="1"/>
</dbReference>
<dbReference type="InterPro" id="IPR000700">
    <property type="entry name" value="PAS-assoc_C"/>
</dbReference>
<keyword evidence="10" id="KW-1185">Reference proteome</keyword>
<dbReference type="CDD" id="cd00130">
    <property type="entry name" value="PAS"/>
    <property type="match status" value="1"/>
</dbReference>
<reference evidence="9" key="1">
    <citation type="submission" date="2021-11" db="EMBL/GenBank/DDBJ databases">
        <title>Genome sequence.</title>
        <authorList>
            <person name="Sun Q."/>
        </authorList>
    </citation>
    <scope>NUCLEOTIDE SEQUENCE</scope>
    <source>
        <strain evidence="9">JC740</strain>
    </source>
</reference>
<dbReference type="InterPro" id="IPR035965">
    <property type="entry name" value="PAS-like_dom_sf"/>
</dbReference>
<dbReference type="EC" id="2.7.13.3" evidence="2"/>
<dbReference type="NCBIfam" id="TIGR00229">
    <property type="entry name" value="sensory_box"/>
    <property type="match status" value="1"/>
</dbReference>
<dbReference type="InterPro" id="IPR004358">
    <property type="entry name" value="Sig_transdc_His_kin-like_C"/>
</dbReference>
<keyword evidence="3" id="KW-0597">Phosphoprotein</keyword>
<evidence type="ECO:0000256" key="2">
    <source>
        <dbReference type="ARBA" id="ARBA00012438"/>
    </source>
</evidence>
<dbReference type="SUPFAM" id="SSF47384">
    <property type="entry name" value="Homodimeric domain of signal transducing histidine kinase"/>
    <property type="match status" value="1"/>
</dbReference>
<evidence type="ECO:0000256" key="4">
    <source>
        <dbReference type="ARBA" id="ARBA00022679"/>
    </source>
</evidence>
<dbReference type="InterPro" id="IPR036890">
    <property type="entry name" value="HATPase_C_sf"/>
</dbReference>
<keyword evidence="4" id="KW-0808">Transferase</keyword>
<sequence>MIRADERRHEVILLSSQAVNASEQLDRELGYGGLIHNFKNYVLRPDESKYYDDAQENARVARQKIKELRQIQFGEIQGPELPETSAMITAYTSQLAVVHAMAENGASAREIDEKVRFDDQPTLDELERRIESFTDQCWLEAEKLQSQARMLMLLNVAVAIATAILLATLSIRQHLSDLRNRVVYIRLLGESGGIWNWNRQNDEVEYAPKFRRLLGFEGDDTKSIPNTIQASRDRIHPEDLASFDEQLVQQRESKKPFSAEFRMLHHDGDYRWFRTHAHTLFNGVGTPVRTAGMIFNIEDSKQYEHDLQQSNQELQRFAFAASHDLQEPLRAIIGFSQLLQQRYAGDLDDKGQSYLKHIVDGAGRMKALIDDLLALSRVGRSELEIAPVDLNDCVQTAMQNLSHLIQETNADIQVADLDVVEGHEGLLVELFQNLINNAIKFRKPGQRAKVTIDQIREDGRLVVDVSDEGIGIDQSHHSQIFELFKRLHRREQIPGTGIGLALCKRIVDRHNGSMTLVSSLGRGASFRISLPVASTSVPSSNISSITEFEYAKSAEADRYLAGGRQ</sequence>
<evidence type="ECO:0000256" key="5">
    <source>
        <dbReference type="ARBA" id="ARBA00022777"/>
    </source>
</evidence>
<evidence type="ECO:0000256" key="6">
    <source>
        <dbReference type="SAM" id="Phobius"/>
    </source>
</evidence>
<dbReference type="InterPro" id="IPR000014">
    <property type="entry name" value="PAS"/>
</dbReference>
<evidence type="ECO:0000313" key="9">
    <source>
        <dbReference type="EMBL" id="MCC9642885.1"/>
    </source>
</evidence>
<dbReference type="InterPro" id="IPR001610">
    <property type="entry name" value="PAC"/>
</dbReference>
<dbReference type="PANTHER" id="PTHR43304">
    <property type="entry name" value="PHYTOCHROME-LIKE PROTEIN CPH1"/>
    <property type="match status" value="1"/>
</dbReference>
<dbReference type="InterPro" id="IPR005467">
    <property type="entry name" value="His_kinase_dom"/>
</dbReference>
<evidence type="ECO:0000313" key="10">
    <source>
        <dbReference type="Proteomes" id="UP001430306"/>
    </source>
</evidence>
<evidence type="ECO:0000259" key="8">
    <source>
        <dbReference type="PROSITE" id="PS50113"/>
    </source>
</evidence>
<keyword evidence="6" id="KW-1133">Transmembrane helix</keyword>
<keyword evidence="6" id="KW-0812">Transmembrane</keyword>
<feature type="domain" description="Histidine kinase" evidence="7">
    <location>
        <begin position="320"/>
        <end position="534"/>
    </location>
</feature>
<dbReference type="CDD" id="cd00082">
    <property type="entry name" value="HisKA"/>
    <property type="match status" value="1"/>
</dbReference>
<dbReference type="PANTHER" id="PTHR43304:SF1">
    <property type="entry name" value="PAC DOMAIN-CONTAINING PROTEIN"/>
    <property type="match status" value="1"/>
</dbReference>
<dbReference type="InterPro" id="IPR003661">
    <property type="entry name" value="HisK_dim/P_dom"/>
</dbReference>
<name>A0ABS8NH62_9BACT</name>
<comment type="catalytic activity">
    <reaction evidence="1">
        <text>ATP + protein L-histidine = ADP + protein N-phospho-L-histidine.</text>
        <dbReference type="EC" id="2.7.13.3"/>
    </reaction>
</comment>
<dbReference type="Proteomes" id="UP001430306">
    <property type="component" value="Unassembled WGS sequence"/>
</dbReference>
<dbReference type="SUPFAM" id="SSF55874">
    <property type="entry name" value="ATPase domain of HSP90 chaperone/DNA topoisomerase II/histidine kinase"/>
    <property type="match status" value="1"/>
</dbReference>
<dbReference type="Gene3D" id="1.10.287.130">
    <property type="match status" value="1"/>
</dbReference>
<dbReference type="InterPro" id="IPR013655">
    <property type="entry name" value="PAS_fold_3"/>
</dbReference>
<feature type="domain" description="PAC" evidence="8">
    <location>
        <begin position="257"/>
        <end position="309"/>
    </location>
</feature>
<protein>
    <recommendedName>
        <fullName evidence="2">histidine kinase</fullName>
        <ecNumber evidence="2">2.7.13.3</ecNumber>
    </recommendedName>
</protein>
<dbReference type="SMART" id="SM00086">
    <property type="entry name" value="PAC"/>
    <property type="match status" value="1"/>
</dbReference>
<dbReference type="Pfam" id="PF02518">
    <property type="entry name" value="HATPase_c"/>
    <property type="match status" value="1"/>
</dbReference>
<evidence type="ECO:0000256" key="1">
    <source>
        <dbReference type="ARBA" id="ARBA00000085"/>
    </source>
</evidence>